<sequence length="83" mass="9989">MEELLSLEHFREVKNKGYGYIAITDKNLPKNCIHHTSCYEVKEMYFNQKVIISNRKNGSYYFTEEPMLAIYTFEKMEKCKKCF</sequence>
<dbReference type="EMBL" id="JBHUEM010000001">
    <property type="protein sequence ID" value="MFD1735008.1"/>
    <property type="molecule type" value="Genomic_DNA"/>
</dbReference>
<accession>A0ABW4LJT0</accession>
<evidence type="ECO:0000313" key="1">
    <source>
        <dbReference type="EMBL" id="MFD1735008.1"/>
    </source>
</evidence>
<protein>
    <submittedName>
        <fullName evidence="1">Uncharacterized protein</fullName>
    </submittedName>
</protein>
<dbReference type="RefSeq" id="WP_377926091.1">
    <property type="nucleotide sequence ID" value="NZ_JBHUEM010000001.1"/>
</dbReference>
<proteinExistence type="predicted"/>
<comment type="caution">
    <text evidence="1">The sequence shown here is derived from an EMBL/GenBank/DDBJ whole genome shotgun (WGS) entry which is preliminary data.</text>
</comment>
<keyword evidence="2" id="KW-1185">Reference proteome</keyword>
<reference evidence="2" key="1">
    <citation type="journal article" date="2019" name="Int. J. Syst. Evol. Microbiol.">
        <title>The Global Catalogue of Microorganisms (GCM) 10K type strain sequencing project: providing services to taxonomists for standard genome sequencing and annotation.</title>
        <authorList>
            <consortium name="The Broad Institute Genomics Platform"/>
            <consortium name="The Broad Institute Genome Sequencing Center for Infectious Disease"/>
            <person name="Wu L."/>
            <person name="Ma J."/>
        </authorList>
    </citation>
    <scope>NUCLEOTIDE SEQUENCE [LARGE SCALE GENOMIC DNA]</scope>
    <source>
        <strain evidence="2">CCUG 49339</strain>
    </source>
</reference>
<dbReference type="Proteomes" id="UP001597214">
    <property type="component" value="Unassembled WGS sequence"/>
</dbReference>
<gene>
    <name evidence="1" type="ORF">ACFSCX_00380</name>
</gene>
<organism evidence="1 2">
    <name type="scientific">Bacillus salitolerans</name>
    <dbReference type="NCBI Taxonomy" id="1437434"/>
    <lineage>
        <taxon>Bacteria</taxon>
        <taxon>Bacillati</taxon>
        <taxon>Bacillota</taxon>
        <taxon>Bacilli</taxon>
        <taxon>Bacillales</taxon>
        <taxon>Bacillaceae</taxon>
        <taxon>Bacillus</taxon>
    </lineage>
</organism>
<evidence type="ECO:0000313" key="2">
    <source>
        <dbReference type="Proteomes" id="UP001597214"/>
    </source>
</evidence>
<name>A0ABW4LJT0_9BACI</name>